<gene>
    <name evidence="4" type="ORF">ZIOFF_040594</name>
</gene>
<reference evidence="4 5" key="1">
    <citation type="submission" date="2020-08" db="EMBL/GenBank/DDBJ databases">
        <title>Plant Genome Project.</title>
        <authorList>
            <person name="Zhang R.-G."/>
        </authorList>
    </citation>
    <scope>NUCLEOTIDE SEQUENCE [LARGE SCALE GENOMIC DNA]</scope>
    <source>
        <tissue evidence="4">Rhizome</tissue>
    </source>
</reference>
<keyword evidence="5" id="KW-1185">Reference proteome</keyword>
<dbReference type="Proteomes" id="UP000734854">
    <property type="component" value="Unassembled WGS sequence"/>
</dbReference>
<sequence>MSTSTGQTIEEHGTPIDAEKKRVQCKYCLKEVNGFNRLKHHLAAVGNDVTACSEVPSGVKARMKDLLLEKRKERFMKEVGRIEHPELPLKRNFSPSSEQRHCRTKLTTPTDSGEGSIETGDSIRGSFKLKMPFPQQPPKAMNNLDFQIADTINGSHTSIPAIENIQPIVKEEVKDEITLHAARCIGRFFFDAGIDTTNINLPSFQAMIDAVICCGSGYSAPGLDELKGVILHHELKEVVEHVEHVKQSWQRTGCSILLDGWTDQRGRSFVSFLVSCPAGTIFLRSVDASDAVEDVDALSSLISDVIEDVGVENVVQVVAHESSDLIEEAGKRIMERYRSIFWTLCAEYCINMILQKIQMLDSVKKVLDDAKAISRFIHSNPHTLSHLRTYIGTHSLVKMSNLKSVIPFITLKNMLSNREILVGLFNSPGWDAADLASKWRGKCISKMVKDSSFWAAAVEVLKVTTPLLGILVEISRKDTSPMGVLYNSLDCAKEEIKENMGGEEARYSLYWALVDDVWNNYLHSPLHSAGYYLNPILFYSSDFYLDAEVTTGVVYCMVKMSKDPEEQEQMVIQLDKYRQAEGEFSGEEAVDGREKASPDVWWSAHGGHCPELQRIAVKILSQTCSGASRYMLKKAISEKLHAEVRDVTEQQRFRDLEFVHYNRRLWHPPPTSPELEFYPADETVNEWIVDNN</sequence>
<dbReference type="EMBL" id="JACMSC010000011">
    <property type="protein sequence ID" value="KAG6500744.1"/>
    <property type="molecule type" value="Genomic_DNA"/>
</dbReference>
<accession>A0A8J5G9G1</accession>
<dbReference type="PANTHER" id="PTHR32166:SF63">
    <property type="entry name" value="HAT TRANSPOSON SUPERFAMILY PROTEIN"/>
    <property type="match status" value="1"/>
</dbReference>
<organism evidence="4 5">
    <name type="scientific">Zingiber officinale</name>
    <name type="common">Ginger</name>
    <name type="synonym">Amomum zingiber</name>
    <dbReference type="NCBI Taxonomy" id="94328"/>
    <lineage>
        <taxon>Eukaryota</taxon>
        <taxon>Viridiplantae</taxon>
        <taxon>Streptophyta</taxon>
        <taxon>Embryophyta</taxon>
        <taxon>Tracheophyta</taxon>
        <taxon>Spermatophyta</taxon>
        <taxon>Magnoliopsida</taxon>
        <taxon>Liliopsida</taxon>
        <taxon>Zingiberales</taxon>
        <taxon>Zingiberaceae</taxon>
        <taxon>Zingiber</taxon>
    </lineage>
</organism>
<evidence type="ECO:0008006" key="6">
    <source>
        <dbReference type="Google" id="ProtNLM"/>
    </source>
</evidence>
<dbReference type="InterPro" id="IPR008906">
    <property type="entry name" value="HATC_C_dom"/>
</dbReference>
<protein>
    <recommendedName>
        <fullName evidence="6">DUF659 domain-containing protein</fullName>
    </recommendedName>
</protein>
<proteinExistence type="predicted"/>
<dbReference type="PANTHER" id="PTHR32166">
    <property type="entry name" value="OSJNBA0013A04.12 PROTEIN"/>
    <property type="match status" value="1"/>
</dbReference>
<comment type="caution">
    <text evidence="4">The sequence shown here is derived from an EMBL/GenBank/DDBJ whole genome shotgun (WGS) entry which is preliminary data.</text>
</comment>
<name>A0A8J5G9G1_ZINOF</name>
<dbReference type="AlphaFoldDB" id="A0A8J5G9G1"/>
<feature type="domain" description="HAT C-terminal dimerisation" evidence="3">
    <location>
        <begin position="588"/>
        <end position="628"/>
    </location>
</feature>
<evidence type="ECO:0000256" key="1">
    <source>
        <dbReference type="SAM" id="MobiDB-lite"/>
    </source>
</evidence>
<evidence type="ECO:0000259" key="2">
    <source>
        <dbReference type="Pfam" id="PF04937"/>
    </source>
</evidence>
<dbReference type="Pfam" id="PF05699">
    <property type="entry name" value="Dimer_Tnp_hAT"/>
    <property type="match status" value="1"/>
</dbReference>
<dbReference type="Pfam" id="PF04937">
    <property type="entry name" value="DUF659"/>
    <property type="match status" value="1"/>
</dbReference>
<evidence type="ECO:0000313" key="5">
    <source>
        <dbReference type="Proteomes" id="UP000734854"/>
    </source>
</evidence>
<dbReference type="InterPro" id="IPR007021">
    <property type="entry name" value="DUF659"/>
</dbReference>
<evidence type="ECO:0000259" key="3">
    <source>
        <dbReference type="Pfam" id="PF05699"/>
    </source>
</evidence>
<evidence type="ECO:0000313" key="4">
    <source>
        <dbReference type="EMBL" id="KAG6500744.1"/>
    </source>
</evidence>
<dbReference type="OrthoDB" id="1741262at2759"/>
<feature type="domain" description="DUF659" evidence="2">
    <location>
        <begin position="222"/>
        <end position="373"/>
    </location>
</feature>
<feature type="region of interest" description="Disordered" evidence="1">
    <location>
        <begin position="86"/>
        <end position="117"/>
    </location>
</feature>
<dbReference type="GO" id="GO:0046983">
    <property type="term" value="F:protein dimerization activity"/>
    <property type="evidence" value="ECO:0007669"/>
    <property type="project" value="InterPro"/>
</dbReference>